<keyword evidence="8" id="KW-1185">Reference proteome</keyword>
<evidence type="ECO:0000259" key="6">
    <source>
        <dbReference type="Pfam" id="PF00350"/>
    </source>
</evidence>
<evidence type="ECO:0000256" key="3">
    <source>
        <dbReference type="ARBA" id="ARBA00022801"/>
    </source>
</evidence>
<dbReference type="PANTHER" id="PTHR10465:SF0">
    <property type="entry name" value="SARCALUMENIN"/>
    <property type="match status" value="1"/>
</dbReference>
<dbReference type="AlphaFoldDB" id="A0A1X6YBB4"/>
<keyword evidence="5" id="KW-0472">Membrane</keyword>
<evidence type="ECO:0000256" key="1">
    <source>
        <dbReference type="ARBA" id="ARBA00004370"/>
    </source>
</evidence>
<dbReference type="InterPro" id="IPR027094">
    <property type="entry name" value="Mitofusin_fam"/>
</dbReference>
<dbReference type="InterPro" id="IPR045063">
    <property type="entry name" value="Dynamin_N"/>
</dbReference>
<gene>
    <name evidence="7" type="ORF">ROH8110_00309</name>
</gene>
<dbReference type="GO" id="GO:0008053">
    <property type="term" value="P:mitochondrial fusion"/>
    <property type="evidence" value="ECO:0007669"/>
    <property type="project" value="TreeGrafter"/>
</dbReference>
<protein>
    <submittedName>
        <fullName evidence="7">GTP-binding protein Der</fullName>
    </submittedName>
</protein>
<proteinExistence type="predicted"/>
<evidence type="ECO:0000313" key="7">
    <source>
        <dbReference type="EMBL" id="SLN14358.1"/>
    </source>
</evidence>
<feature type="domain" description="Dynamin N-terminal" evidence="6">
    <location>
        <begin position="72"/>
        <end position="304"/>
    </location>
</feature>
<evidence type="ECO:0000256" key="5">
    <source>
        <dbReference type="ARBA" id="ARBA00023136"/>
    </source>
</evidence>
<sequence>MNIKAEIDPTTEIRAQARPTNLKAGMEALAQFAQEAASIENALEQLADLSGPDAARAVAKLKTQLQGFEPCVTLLGQVKSGKTSLINAMAGWSDLLPSDVNPWTSVVTSLHLAPASRRAETGARFRFMTEEEWDRLTVKGGRIGELAGRAGAEGELEKIRRQIDAMRDKARARLGRNFELLMGQEHDYGFFDKNLLERYICLGDDFDAGGADEGVEDQGRFADITRSADLFLNCQAVPFRMCLRDTPGVNDTFMMREMVTIKAVRDSRICVVVLSAGQALTSVDMALIRMIANLQSRDVVIFVNRIDELPDPVAQIPEIEESIRQTLKDHDGPAGAEIIFGSAAWANTVLSGELEEMNSASSRALIAWTEAKLELSDSNHSPANIVWEMSGLPALWKALSRRIVTNLGAPCLAGIARPAITLATSQEAAASVEVQGRGFADGIGAQELRAQMDRVAHEALAALEGDLDSILDEYRARAVRAHETFVDRATHSLLEHLEQRGSDEMWEYDPAGLRILLRSAWSVLGSRTRKAAEARYEEAVGAAAGVLYRGFGPAVEGVRLGVPDVPEHPAPVALAQTIALDFNDSWWAAWWRRTRGYKAFAKQFRQLIIGETEDFMTQMTDIQTRDIRAGILAGLGAFFDQQQDILMELGAGAEGRDDVGALFGTGDEQARREALNGALTILERHVA</sequence>
<name>A0A1X6YBB4_9RHOB</name>
<dbReference type="PANTHER" id="PTHR10465">
    <property type="entry name" value="TRANSMEMBRANE GTPASE FZO1"/>
    <property type="match status" value="1"/>
</dbReference>
<accession>A0A1X6YBB4</accession>
<dbReference type="GO" id="GO:0005525">
    <property type="term" value="F:GTP binding"/>
    <property type="evidence" value="ECO:0007669"/>
    <property type="project" value="UniProtKB-KW"/>
</dbReference>
<dbReference type="RefSeq" id="WP_085816021.1">
    <property type="nucleotide sequence ID" value="NZ_FWFU01000001.1"/>
</dbReference>
<keyword evidence="2" id="KW-0547">Nucleotide-binding</keyword>
<dbReference type="GO" id="GO:0016020">
    <property type="term" value="C:membrane"/>
    <property type="evidence" value="ECO:0007669"/>
    <property type="project" value="UniProtKB-SubCell"/>
</dbReference>
<dbReference type="EMBL" id="FWFU01000001">
    <property type="protein sequence ID" value="SLN14358.1"/>
    <property type="molecule type" value="Genomic_DNA"/>
</dbReference>
<dbReference type="GO" id="GO:0003924">
    <property type="term" value="F:GTPase activity"/>
    <property type="evidence" value="ECO:0007669"/>
    <property type="project" value="InterPro"/>
</dbReference>
<organism evidence="7 8">
    <name type="scientific">Roseovarius halotolerans</name>
    <dbReference type="NCBI Taxonomy" id="505353"/>
    <lineage>
        <taxon>Bacteria</taxon>
        <taxon>Pseudomonadati</taxon>
        <taxon>Pseudomonadota</taxon>
        <taxon>Alphaproteobacteria</taxon>
        <taxon>Rhodobacterales</taxon>
        <taxon>Roseobacteraceae</taxon>
        <taxon>Roseovarius</taxon>
    </lineage>
</organism>
<dbReference type="Gene3D" id="3.40.50.300">
    <property type="entry name" value="P-loop containing nucleotide triphosphate hydrolases"/>
    <property type="match status" value="1"/>
</dbReference>
<dbReference type="SUPFAM" id="SSF52540">
    <property type="entry name" value="P-loop containing nucleoside triphosphate hydrolases"/>
    <property type="match status" value="1"/>
</dbReference>
<evidence type="ECO:0000256" key="4">
    <source>
        <dbReference type="ARBA" id="ARBA00023134"/>
    </source>
</evidence>
<dbReference type="InterPro" id="IPR027417">
    <property type="entry name" value="P-loop_NTPase"/>
</dbReference>
<dbReference type="Pfam" id="PF00350">
    <property type="entry name" value="Dynamin_N"/>
    <property type="match status" value="1"/>
</dbReference>
<keyword evidence="3" id="KW-0378">Hydrolase</keyword>
<dbReference type="OrthoDB" id="7927795at2"/>
<reference evidence="7 8" key="1">
    <citation type="submission" date="2017-03" db="EMBL/GenBank/DDBJ databases">
        <authorList>
            <person name="Afonso C.L."/>
            <person name="Miller P.J."/>
            <person name="Scott M.A."/>
            <person name="Spackman E."/>
            <person name="Goraichik I."/>
            <person name="Dimitrov K.M."/>
            <person name="Suarez D.L."/>
            <person name="Swayne D.E."/>
        </authorList>
    </citation>
    <scope>NUCLEOTIDE SEQUENCE [LARGE SCALE GENOMIC DNA]</scope>
    <source>
        <strain evidence="7 8">CECT 8110</strain>
    </source>
</reference>
<comment type="subcellular location">
    <subcellularLocation>
        <location evidence="1">Membrane</location>
    </subcellularLocation>
</comment>
<dbReference type="Proteomes" id="UP000193207">
    <property type="component" value="Unassembled WGS sequence"/>
</dbReference>
<evidence type="ECO:0000256" key="2">
    <source>
        <dbReference type="ARBA" id="ARBA00022741"/>
    </source>
</evidence>
<evidence type="ECO:0000313" key="8">
    <source>
        <dbReference type="Proteomes" id="UP000193207"/>
    </source>
</evidence>
<keyword evidence="4" id="KW-0342">GTP-binding</keyword>